<dbReference type="Pfam" id="PF00175">
    <property type="entry name" value="NAD_binding_1"/>
    <property type="match status" value="1"/>
</dbReference>
<dbReference type="Pfam" id="PF00970">
    <property type="entry name" value="FAD_binding_6"/>
    <property type="match status" value="1"/>
</dbReference>
<evidence type="ECO:0000256" key="2">
    <source>
        <dbReference type="ARBA" id="ARBA00022630"/>
    </source>
</evidence>
<dbReference type="PANTHER" id="PTHR47354">
    <property type="entry name" value="NADH OXIDOREDUCTASE HCR"/>
    <property type="match status" value="1"/>
</dbReference>
<sequence length="329" mass="36596">MLMQQVKPAWRDGYYRAQVEAVRNLSSDMLEVILTPEKAWPSHIAGQHIALTIEVNGRLTTRVFTVVCGASFHRETKNIRLITKVNNEGALTPALSSITPNTWVNISAPKGNFTLPNTDKPVLMVAGGSRITPFIAMLEDAIENNLIHRAPVHLLYFAKPNEHVLQSELLALQKRANNFTFAVLTRQKDGDVKDYLSHFADAHWLVCGPNAMYEQVHEVAKLVRAPLDSEHFASLPTVNIESLSEKETFSLVHNGQHLSVNNQKSLLSQLQEAKQPVTYGCGMGICHQCQCVKKRGVVRDTRTGELSDSAEQLIQLCVSQAVTDLEIQL</sequence>
<evidence type="ECO:0000313" key="14">
    <source>
        <dbReference type="Proteomes" id="UP000000683"/>
    </source>
</evidence>
<keyword evidence="9" id="KW-0830">Ubiquinone</keyword>
<dbReference type="CDD" id="cd00207">
    <property type="entry name" value="fer2"/>
    <property type="match status" value="1"/>
</dbReference>
<gene>
    <name evidence="13" type="ordered locus">ambt_04970</name>
</gene>
<dbReference type="InterPro" id="IPR008333">
    <property type="entry name" value="Cbr1-like_FAD-bd_dom"/>
</dbReference>
<proteinExistence type="inferred from homology"/>
<dbReference type="Gene3D" id="3.40.50.80">
    <property type="entry name" value="Nucleotide-binding domain of ferredoxin-NADP reductase (FNR) module"/>
    <property type="match status" value="1"/>
</dbReference>
<evidence type="ECO:0000256" key="1">
    <source>
        <dbReference type="ARBA" id="ARBA00001974"/>
    </source>
</evidence>
<dbReference type="PROSITE" id="PS51384">
    <property type="entry name" value="FAD_FR"/>
    <property type="match status" value="1"/>
</dbReference>
<evidence type="ECO:0000256" key="9">
    <source>
        <dbReference type="ARBA" id="ARBA00023075"/>
    </source>
</evidence>
<keyword evidence="5" id="KW-0274">FAD</keyword>
<dbReference type="SUPFAM" id="SSF54292">
    <property type="entry name" value="2Fe-2S ferredoxin-like"/>
    <property type="match status" value="1"/>
</dbReference>
<keyword evidence="8" id="KW-0411">Iron-sulfur</keyword>
<dbReference type="GO" id="GO:0051537">
    <property type="term" value="F:2 iron, 2 sulfur cluster binding"/>
    <property type="evidence" value="ECO:0007669"/>
    <property type="project" value="UniProtKB-KW"/>
</dbReference>
<organism evidence="13 14">
    <name type="scientific">Alteromonas naphthalenivorans</name>
    <dbReference type="NCBI Taxonomy" id="715451"/>
    <lineage>
        <taxon>Bacteria</taxon>
        <taxon>Pseudomonadati</taxon>
        <taxon>Pseudomonadota</taxon>
        <taxon>Gammaproteobacteria</taxon>
        <taxon>Alteromonadales</taxon>
        <taxon>Alteromonadaceae</taxon>
        <taxon>Alteromonas/Salinimonas group</taxon>
        <taxon>Alteromonas</taxon>
    </lineage>
</organism>
<dbReference type="AlphaFoldDB" id="F5ZCE9"/>
<keyword evidence="6" id="KW-0560">Oxidoreductase</keyword>
<dbReference type="InterPro" id="IPR001433">
    <property type="entry name" value="OxRdtase_FAD/NAD-bd"/>
</dbReference>
<dbReference type="PRINTS" id="PR00409">
    <property type="entry name" value="PHDIOXRDTASE"/>
</dbReference>
<evidence type="ECO:0000256" key="3">
    <source>
        <dbReference type="ARBA" id="ARBA00022714"/>
    </source>
</evidence>
<dbReference type="GO" id="GO:0046872">
    <property type="term" value="F:metal ion binding"/>
    <property type="evidence" value="ECO:0007669"/>
    <property type="project" value="UniProtKB-KW"/>
</dbReference>
<dbReference type="InterPro" id="IPR036010">
    <property type="entry name" value="2Fe-2S_ferredoxin-like_sf"/>
</dbReference>
<comment type="cofactor">
    <cofactor evidence="10">
        <name>[2Fe-2S] cluster</name>
        <dbReference type="ChEBI" id="CHEBI:190135"/>
    </cofactor>
</comment>
<evidence type="ECO:0000313" key="13">
    <source>
        <dbReference type="EMBL" id="AEF02542.1"/>
    </source>
</evidence>
<keyword evidence="3" id="KW-0001">2Fe-2S</keyword>
<keyword evidence="2" id="KW-0285">Flavoprotein</keyword>
<dbReference type="InterPro" id="IPR012675">
    <property type="entry name" value="Beta-grasp_dom_sf"/>
</dbReference>
<dbReference type="KEGG" id="alt:ambt_04970"/>
<evidence type="ECO:0000256" key="7">
    <source>
        <dbReference type="ARBA" id="ARBA00023004"/>
    </source>
</evidence>
<evidence type="ECO:0000256" key="5">
    <source>
        <dbReference type="ARBA" id="ARBA00022827"/>
    </source>
</evidence>
<feature type="domain" description="FAD-binding FR-type" evidence="12">
    <location>
        <begin position="12"/>
        <end position="116"/>
    </location>
</feature>
<dbReference type="SUPFAM" id="SSF63380">
    <property type="entry name" value="Riboflavin synthase domain-like"/>
    <property type="match status" value="1"/>
</dbReference>
<dbReference type="SUPFAM" id="SSF52343">
    <property type="entry name" value="Ferredoxin reductase-like, C-terminal NADP-linked domain"/>
    <property type="match status" value="1"/>
</dbReference>
<dbReference type="Proteomes" id="UP000000683">
    <property type="component" value="Chromosome"/>
</dbReference>
<evidence type="ECO:0000256" key="4">
    <source>
        <dbReference type="ARBA" id="ARBA00022723"/>
    </source>
</evidence>
<evidence type="ECO:0000256" key="6">
    <source>
        <dbReference type="ARBA" id="ARBA00023002"/>
    </source>
</evidence>
<dbReference type="InterPro" id="IPR001041">
    <property type="entry name" value="2Fe-2S_ferredoxin-type"/>
</dbReference>
<keyword evidence="14" id="KW-1185">Reference proteome</keyword>
<comment type="similarity">
    <text evidence="11">In the N-terminal section; belongs to the FAD-binding oxidoreductase type 6 family.</text>
</comment>
<dbReference type="eggNOG" id="COG1018">
    <property type="taxonomic scope" value="Bacteria"/>
</dbReference>
<dbReference type="Pfam" id="PF00111">
    <property type="entry name" value="Fer2"/>
    <property type="match status" value="1"/>
</dbReference>
<evidence type="ECO:0000259" key="12">
    <source>
        <dbReference type="PROSITE" id="PS51384"/>
    </source>
</evidence>
<evidence type="ECO:0000256" key="8">
    <source>
        <dbReference type="ARBA" id="ARBA00023014"/>
    </source>
</evidence>
<keyword evidence="7" id="KW-0408">Iron</keyword>
<dbReference type="GO" id="GO:0016491">
    <property type="term" value="F:oxidoreductase activity"/>
    <property type="evidence" value="ECO:0007669"/>
    <property type="project" value="UniProtKB-KW"/>
</dbReference>
<evidence type="ECO:0000256" key="10">
    <source>
        <dbReference type="ARBA" id="ARBA00034078"/>
    </source>
</evidence>
<dbReference type="PANTHER" id="PTHR47354:SF6">
    <property type="entry name" value="NADH OXIDOREDUCTASE HCR"/>
    <property type="match status" value="1"/>
</dbReference>
<protein>
    <submittedName>
        <fullName evidence="13">Oxidoreductase</fullName>
    </submittedName>
</protein>
<keyword evidence="4" id="KW-0479">Metal-binding</keyword>
<dbReference type="HOGENOM" id="CLU_003827_14_2_6"/>
<dbReference type="InterPro" id="IPR039261">
    <property type="entry name" value="FNR_nucleotide-bd"/>
</dbReference>
<dbReference type="EMBL" id="CP002339">
    <property type="protein sequence ID" value="AEF02542.1"/>
    <property type="molecule type" value="Genomic_DNA"/>
</dbReference>
<name>F5ZCE9_ALTNA</name>
<dbReference type="Gene3D" id="2.40.30.10">
    <property type="entry name" value="Translation factors"/>
    <property type="match status" value="1"/>
</dbReference>
<dbReference type="InterPro" id="IPR017927">
    <property type="entry name" value="FAD-bd_FR_type"/>
</dbReference>
<dbReference type="Gene3D" id="3.10.20.30">
    <property type="match status" value="1"/>
</dbReference>
<dbReference type="InterPro" id="IPR017938">
    <property type="entry name" value="Riboflavin_synthase-like_b-brl"/>
</dbReference>
<dbReference type="InterPro" id="IPR050415">
    <property type="entry name" value="MRET"/>
</dbReference>
<evidence type="ECO:0000256" key="11">
    <source>
        <dbReference type="ARBA" id="ARBA00061434"/>
    </source>
</evidence>
<accession>F5ZCE9</accession>
<comment type="cofactor">
    <cofactor evidence="1">
        <name>FAD</name>
        <dbReference type="ChEBI" id="CHEBI:57692"/>
    </cofactor>
</comment>
<reference evidence="13 14" key="1">
    <citation type="journal article" date="2011" name="J. Bacteriol.">
        <title>Complete genome sequence of the polycyclic aromatic hydrocarbon-degrading bacterium Alteromonas sp. strain SN2.</title>
        <authorList>
            <person name="Jin H.M."/>
            <person name="Jeong H."/>
            <person name="Moon E.J."/>
            <person name="Math R.K."/>
            <person name="Lee K."/>
            <person name="Kim H.J."/>
            <person name="Jeon C.O."/>
            <person name="Oh T.K."/>
            <person name="Kim J.F."/>
        </authorList>
    </citation>
    <scope>NUCLEOTIDE SEQUENCE [LARGE SCALE GENOMIC DNA]</scope>
    <source>
        <strain evidence="14">JCM 17741 / KACC 18427 / KCTC 11700BP / SN2</strain>
    </source>
</reference>